<evidence type="ECO:0000256" key="2">
    <source>
        <dbReference type="ARBA" id="ARBA00023315"/>
    </source>
</evidence>
<dbReference type="CDD" id="cd04301">
    <property type="entry name" value="NAT_SF"/>
    <property type="match status" value="1"/>
</dbReference>
<dbReference type="Gene3D" id="3.40.630.30">
    <property type="match status" value="1"/>
</dbReference>
<keyword evidence="2" id="KW-0012">Acyltransferase</keyword>
<dbReference type="AlphaFoldDB" id="A0A1M5SE61"/>
<dbReference type="Proteomes" id="UP000184357">
    <property type="component" value="Unassembled WGS sequence"/>
</dbReference>
<feature type="domain" description="N-acetyltransferase" evidence="4">
    <location>
        <begin position="1"/>
        <end position="154"/>
    </location>
</feature>
<comment type="similarity">
    <text evidence="3">Belongs to the acetyltransferase family. MAK3 subfamily.</text>
</comment>
<reference evidence="5 6" key="1">
    <citation type="submission" date="2016-11" db="EMBL/GenBank/DDBJ databases">
        <authorList>
            <person name="Jaros S."/>
            <person name="Januszkiewicz K."/>
            <person name="Wedrychowicz H."/>
        </authorList>
    </citation>
    <scope>NUCLEOTIDE SEQUENCE [LARGE SCALE GENOMIC DNA]</scope>
    <source>
        <strain evidence="5 6">DSM 9297</strain>
    </source>
</reference>
<keyword evidence="5" id="KW-0689">Ribosomal protein</keyword>
<organism evidence="5 6">
    <name type="scientific">Halobaculum gomorrense</name>
    <dbReference type="NCBI Taxonomy" id="43928"/>
    <lineage>
        <taxon>Archaea</taxon>
        <taxon>Methanobacteriati</taxon>
        <taxon>Methanobacteriota</taxon>
        <taxon>Stenosarchaea group</taxon>
        <taxon>Halobacteria</taxon>
        <taxon>Halobacteriales</taxon>
        <taxon>Haloferacaceae</taxon>
        <taxon>Halobaculum</taxon>
    </lineage>
</organism>
<dbReference type="SUPFAM" id="SSF55729">
    <property type="entry name" value="Acyl-CoA N-acyltransferases (Nat)"/>
    <property type="match status" value="1"/>
</dbReference>
<evidence type="ECO:0000313" key="5">
    <source>
        <dbReference type="EMBL" id="SHH36213.1"/>
    </source>
</evidence>
<evidence type="ECO:0000313" key="6">
    <source>
        <dbReference type="Proteomes" id="UP000184357"/>
    </source>
</evidence>
<proteinExistence type="inferred from homology"/>
<evidence type="ECO:0000256" key="1">
    <source>
        <dbReference type="ARBA" id="ARBA00022679"/>
    </source>
</evidence>
<evidence type="ECO:0000256" key="3">
    <source>
        <dbReference type="ARBA" id="ARBA00024025"/>
    </source>
</evidence>
<dbReference type="GO" id="GO:0004596">
    <property type="term" value="F:protein-N-terminal amino-acid acetyltransferase activity"/>
    <property type="evidence" value="ECO:0007669"/>
    <property type="project" value="InterPro"/>
</dbReference>
<keyword evidence="1" id="KW-0808">Transferase</keyword>
<dbReference type="InterPro" id="IPR000182">
    <property type="entry name" value="GNAT_dom"/>
</dbReference>
<dbReference type="EMBL" id="FQWV01000006">
    <property type="protein sequence ID" value="SHH36213.1"/>
    <property type="molecule type" value="Genomic_DNA"/>
</dbReference>
<dbReference type="InterPro" id="IPR016181">
    <property type="entry name" value="Acyl_CoA_acyltransferase"/>
</dbReference>
<keyword evidence="5" id="KW-0687">Ribonucleoprotein</keyword>
<gene>
    <name evidence="5" type="ORF">SAMN05443636_2416</name>
</gene>
<keyword evidence="6" id="KW-1185">Reference proteome</keyword>
<dbReference type="STRING" id="43928.SAMN05443636_2416"/>
<sequence>MRFSSRDISVSVNVEKRMDPPGNADNAAAAWALKEEIREREGVLKQRRGFFMNAYKRAACHLLFEDDELVGFAATRRDGYILFLAVAPWVRGRGYGERLVAEVAEENRSVSCHARTTNEAALAFYEHIGFQTVRRIENYYEDGGDAFYLKLGDDSSLTDRLSKFLR</sequence>
<dbReference type="PANTHER" id="PTHR45896:SF1">
    <property type="entry name" value="N-ALPHA-ACETYLTRANSFERASE 30"/>
    <property type="match status" value="1"/>
</dbReference>
<dbReference type="Pfam" id="PF00583">
    <property type="entry name" value="Acetyltransf_1"/>
    <property type="match status" value="1"/>
</dbReference>
<accession>A0A1M5SE61</accession>
<dbReference type="PROSITE" id="PS51186">
    <property type="entry name" value="GNAT"/>
    <property type="match status" value="1"/>
</dbReference>
<protein>
    <submittedName>
        <fullName evidence="5">Ribosomal protein S18 acetylase RimI</fullName>
    </submittedName>
</protein>
<dbReference type="GO" id="GO:0031417">
    <property type="term" value="C:NatC complex"/>
    <property type="evidence" value="ECO:0007669"/>
    <property type="project" value="TreeGrafter"/>
</dbReference>
<name>A0A1M5SE61_9EURY</name>
<dbReference type="GO" id="GO:0005840">
    <property type="term" value="C:ribosome"/>
    <property type="evidence" value="ECO:0007669"/>
    <property type="project" value="UniProtKB-KW"/>
</dbReference>
<dbReference type="PANTHER" id="PTHR45896">
    <property type="entry name" value="N-ALPHA-ACETYLTRANSFERASE 30"/>
    <property type="match status" value="1"/>
</dbReference>
<dbReference type="InterPro" id="IPR044542">
    <property type="entry name" value="NAA30-like"/>
</dbReference>
<evidence type="ECO:0000259" key="4">
    <source>
        <dbReference type="PROSITE" id="PS51186"/>
    </source>
</evidence>